<comment type="caution">
    <text evidence="8">The sequence shown here is derived from an EMBL/GenBank/DDBJ whole genome shotgun (WGS) entry which is preliminary data.</text>
</comment>
<feature type="transmembrane region" description="Helical" evidence="7">
    <location>
        <begin position="107"/>
        <end position="128"/>
    </location>
</feature>
<organism evidence="8 9">
    <name type="scientific">Candidatus Criblamydia sequanensis CRIB-18</name>
    <dbReference type="NCBI Taxonomy" id="1437425"/>
    <lineage>
        <taxon>Bacteria</taxon>
        <taxon>Pseudomonadati</taxon>
        <taxon>Chlamydiota</taxon>
        <taxon>Chlamydiia</taxon>
        <taxon>Parachlamydiales</taxon>
        <taxon>Candidatus Criblamydiaceae</taxon>
        <taxon>Candidatus Criblamydia</taxon>
    </lineage>
</organism>
<dbReference type="Pfam" id="PF01914">
    <property type="entry name" value="MarC"/>
    <property type="match status" value="1"/>
</dbReference>
<dbReference type="EMBL" id="CCEJ010000013">
    <property type="protein sequence ID" value="CDR35124.1"/>
    <property type="molecule type" value="Genomic_DNA"/>
</dbReference>
<evidence type="ECO:0000256" key="4">
    <source>
        <dbReference type="ARBA" id="ARBA00022692"/>
    </source>
</evidence>
<dbReference type="PANTHER" id="PTHR33508:SF10">
    <property type="entry name" value="UPF0056 INNER MEMBRANE PROTEIN YHGN"/>
    <property type="match status" value="1"/>
</dbReference>
<dbReference type="OrthoDB" id="21094at2"/>
<feature type="transmembrane region" description="Helical" evidence="7">
    <location>
        <begin position="134"/>
        <end position="155"/>
    </location>
</feature>
<dbReference type="InterPro" id="IPR002771">
    <property type="entry name" value="Multi_antbiot-R_MarC"/>
</dbReference>
<keyword evidence="9" id="KW-1185">Reference proteome</keyword>
<keyword evidence="3" id="KW-1003">Cell membrane</keyword>
<evidence type="ECO:0000256" key="5">
    <source>
        <dbReference type="ARBA" id="ARBA00022989"/>
    </source>
</evidence>
<name>A0A090E3G4_9BACT</name>
<keyword evidence="5 7" id="KW-1133">Transmembrane helix</keyword>
<sequence length="202" mass="22771">MATLTISSIALTLFLVMDPFGNISSFLKLLDKNEREHYRLSVLREMLFVLAIILFFNVLGEYLLQLLQISPTTVYFSSSIILFLTAFQILFPTSKSLRHNLPEEHPILIPLAVPLIAGPSLLAMVMIFAHETTWLPMLISIFIAWLAALIVLLFGREIKKFIKENGLIALERLMGMVLILVAIQKFFEGVALFVESFKAVAS</sequence>
<dbReference type="RefSeq" id="WP_041018673.1">
    <property type="nucleotide sequence ID" value="NZ_CCEJ010000013.1"/>
</dbReference>
<reference evidence="8" key="1">
    <citation type="submission" date="2013-12" db="EMBL/GenBank/DDBJ databases">
        <authorList>
            <person name="Linke B."/>
        </authorList>
    </citation>
    <scope>NUCLEOTIDE SEQUENCE [LARGE SCALE GENOMIC DNA]</scope>
    <source>
        <strain evidence="8">CRIB-18</strain>
    </source>
</reference>
<evidence type="ECO:0000256" key="6">
    <source>
        <dbReference type="ARBA" id="ARBA00023136"/>
    </source>
</evidence>
<evidence type="ECO:0000256" key="7">
    <source>
        <dbReference type="RuleBase" id="RU362048"/>
    </source>
</evidence>
<feature type="transmembrane region" description="Helical" evidence="7">
    <location>
        <begin position="6"/>
        <end position="30"/>
    </location>
</feature>
<keyword evidence="6 7" id="KW-0472">Membrane</keyword>
<feature type="transmembrane region" description="Helical" evidence="7">
    <location>
        <begin position="167"/>
        <end position="187"/>
    </location>
</feature>
<dbReference type="PANTHER" id="PTHR33508">
    <property type="entry name" value="UPF0056 MEMBRANE PROTEIN YHCE"/>
    <property type="match status" value="1"/>
</dbReference>
<dbReference type="GO" id="GO:0005886">
    <property type="term" value="C:plasma membrane"/>
    <property type="evidence" value="ECO:0007669"/>
    <property type="project" value="UniProtKB-SubCell"/>
</dbReference>
<protein>
    <recommendedName>
        <fullName evidence="7">UPF0056 membrane protein</fullName>
    </recommendedName>
</protein>
<feature type="transmembrane region" description="Helical" evidence="7">
    <location>
        <begin position="42"/>
        <end position="60"/>
    </location>
</feature>
<dbReference type="eggNOG" id="COG2095">
    <property type="taxonomic scope" value="Bacteria"/>
</dbReference>
<comment type="subcellular location">
    <subcellularLocation>
        <location evidence="1 7">Cell membrane</location>
        <topology evidence="1 7">Multi-pass membrane protein</topology>
    </subcellularLocation>
</comment>
<proteinExistence type="inferred from homology"/>
<reference evidence="8" key="2">
    <citation type="submission" date="2014-09" db="EMBL/GenBank/DDBJ databases">
        <title>Criblamydia sequanensis harbors a mega-plasmid encoding arsenite resistance.</title>
        <authorList>
            <person name="Bertelli C."/>
            <person name="Goesmann A."/>
            <person name="Greub G."/>
        </authorList>
    </citation>
    <scope>NUCLEOTIDE SEQUENCE [LARGE SCALE GENOMIC DNA]</scope>
    <source>
        <strain evidence="8">CRIB-18</strain>
    </source>
</reference>
<evidence type="ECO:0000313" key="8">
    <source>
        <dbReference type="EMBL" id="CDR35124.1"/>
    </source>
</evidence>
<accession>A0A090E3G4</accession>
<comment type="similarity">
    <text evidence="2 7">Belongs to the UPF0056 (MarC) family.</text>
</comment>
<evidence type="ECO:0000256" key="2">
    <source>
        <dbReference type="ARBA" id="ARBA00009784"/>
    </source>
</evidence>
<evidence type="ECO:0000313" key="9">
    <source>
        <dbReference type="Proteomes" id="UP000031552"/>
    </source>
</evidence>
<evidence type="ECO:0000256" key="3">
    <source>
        <dbReference type="ARBA" id="ARBA00022475"/>
    </source>
</evidence>
<gene>
    <name evidence="8" type="ORF">CSEC_2318</name>
</gene>
<keyword evidence="4 7" id="KW-0812">Transmembrane</keyword>
<dbReference type="AlphaFoldDB" id="A0A090E3G4"/>
<feature type="transmembrane region" description="Helical" evidence="7">
    <location>
        <begin position="72"/>
        <end position="91"/>
    </location>
</feature>
<dbReference type="Proteomes" id="UP000031552">
    <property type="component" value="Unassembled WGS sequence"/>
</dbReference>
<evidence type="ECO:0000256" key="1">
    <source>
        <dbReference type="ARBA" id="ARBA00004651"/>
    </source>
</evidence>
<dbReference type="STRING" id="1437425.CSEC_2318"/>